<dbReference type="Gene3D" id="3.90.400.10">
    <property type="entry name" value="Oligo-1,6-glucosidase, Domain 2"/>
    <property type="match status" value="1"/>
</dbReference>
<keyword evidence="4" id="KW-0462">Maltose metabolism</keyword>
<proteinExistence type="inferred from homology"/>
<dbReference type="Pfam" id="PF23915">
    <property type="entry name" value="SusG_C"/>
    <property type="match status" value="1"/>
</dbReference>
<dbReference type="InterPro" id="IPR013780">
    <property type="entry name" value="Glyco_hydro_b"/>
</dbReference>
<reference evidence="6" key="1">
    <citation type="submission" date="2023-08" db="EMBL/GenBank/DDBJ databases">
        <title>Black Yeasts Isolated from many extreme environments.</title>
        <authorList>
            <person name="Coleine C."/>
            <person name="Stajich J.E."/>
            <person name="Selbmann L."/>
        </authorList>
    </citation>
    <scope>NUCLEOTIDE SEQUENCE</scope>
    <source>
        <strain evidence="6">CCFEE 5810</strain>
    </source>
</reference>
<comment type="caution">
    <text evidence="6">The sequence shown here is derived from an EMBL/GenBank/DDBJ whole genome shotgun (WGS) entry which is preliminary data.</text>
</comment>
<dbReference type="Proteomes" id="UP001310594">
    <property type="component" value="Unassembled WGS sequence"/>
</dbReference>
<dbReference type="GO" id="GO:0004556">
    <property type="term" value="F:alpha-amylase activity"/>
    <property type="evidence" value="ECO:0007669"/>
    <property type="project" value="TreeGrafter"/>
</dbReference>
<dbReference type="GO" id="GO:0005987">
    <property type="term" value="P:sucrose catabolic process"/>
    <property type="evidence" value="ECO:0007669"/>
    <property type="project" value="TreeGrafter"/>
</dbReference>
<evidence type="ECO:0000313" key="6">
    <source>
        <dbReference type="EMBL" id="KAK5697498.1"/>
    </source>
</evidence>
<dbReference type="FunFam" id="3.20.20.80:FF:000087">
    <property type="entry name" value="Oligo-1,6-glucosidase IMA1"/>
    <property type="match status" value="1"/>
</dbReference>
<dbReference type="GO" id="GO:0000025">
    <property type="term" value="P:maltose catabolic process"/>
    <property type="evidence" value="ECO:0007669"/>
    <property type="project" value="TreeGrafter"/>
</dbReference>
<dbReference type="PANTHER" id="PTHR10357:SF232">
    <property type="entry name" value="GLYCOSYL HYDROLASE FAMILY 13 CATALYTIC DOMAIN-CONTAINING PROTEIN"/>
    <property type="match status" value="1"/>
</dbReference>
<dbReference type="EMBL" id="JAVRQU010000011">
    <property type="protein sequence ID" value="KAK5697498.1"/>
    <property type="molecule type" value="Genomic_DNA"/>
</dbReference>
<evidence type="ECO:0000256" key="3">
    <source>
        <dbReference type="ARBA" id="ARBA00023295"/>
    </source>
</evidence>
<dbReference type="Gene3D" id="2.60.40.1180">
    <property type="entry name" value="Golgi alpha-mannosidase II"/>
    <property type="match status" value="1"/>
</dbReference>
<dbReference type="FunFam" id="3.20.20.80:FF:000064">
    <property type="entry name" value="Oligo-1,6-glucosidase"/>
    <property type="match status" value="1"/>
</dbReference>
<dbReference type="Gene3D" id="3.20.20.80">
    <property type="entry name" value="Glycosidases"/>
    <property type="match status" value="1"/>
</dbReference>
<dbReference type="CDD" id="cd11333">
    <property type="entry name" value="AmyAc_SI_OligoGlu_DGase"/>
    <property type="match status" value="1"/>
</dbReference>
<dbReference type="AlphaFoldDB" id="A0AAN7VR58"/>
<evidence type="ECO:0000259" key="5">
    <source>
        <dbReference type="SMART" id="SM00642"/>
    </source>
</evidence>
<evidence type="ECO:0000313" key="7">
    <source>
        <dbReference type="Proteomes" id="UP001310594"/>
    </source>
</evidence>
<keyword evidence="3" id="KW-0326">Glycosidase</keyword>
<evidence type="ECO:0000256" key="1">
    <source>
        <dbReference type="ARBA" id="ARBA00008061"/>
    </source>
</evidence>
<dbReference type="GO" id="GO:0004575">
    <property type="term" value="F:sucrose alpha-glucosidase activity"/>
    <property type="evidence" value="ECO:0007669"/>
    <property type="project" value="TreeGrafter"/>
</dbReference>
<dbReference type="InterPro" id="IPR045857">
    <property type="entry name" value="O16G_dom_2"/>
</dbReference>
<dbReference type="InterPro" id="IPR017853">
    <property type="entry name" value="GH"/>
</dbReference>
<dbReference type="InterPro" id="IPR056300">
    <property type="entry name" value="SusG-like_C"/>
</dbReference>
<dbReference type="GO" id="GO:0004574">
    <property type="term" value="F:oligo-1,6-glucosidase activity"/>
    <property type="evidence" value="ECO:0007669"/>
    <property type="project" value="TreeGrafter"/>
</dbReference>
<gene>
    <name evidence="6" type="ORF">LTR97_007636</name>
</gene>
<feature type="domain" description="Glycosyl hydrolase family 13 catalytic" evidence="5">
    <location>
        <begin position="26"/>
        <end position="453"/>
    </location>
</feature>
<dbReference type="Pfam" id="PF00128">
    <property type="entry name" value="Alpha-amylase"/>
    <property type="match status" value="1"/>
</dbReference>
<evidence type="ECO:0000256" key="4">
    <source>
        <dbReference type="ARBA" id="ARBA00026248"/>
    </source>
</evidence>
<comment type="similarity">
    <text evidence="1">Belongs to the glycosyl hydrolase 13 family.</text>
</comment>
<dbReference type="FunFam" id="3.90.400.10:FF:000002">
    <property type="entry name" value="Sucrose isomerase"/>
    <property type="match status" value="1"/>
</dbReference>
<dbReference type="SMART" id="SM00642">
    <property type="entry name" value="Aamy"/>
    <property type="match status" value="1"/>
</dbReference>
<accession>A0AAN7VR58</accession>
<name>A0AAN7VR58_9PEZI</name>
<dbReference type="SUPFAM" id="SSF51011">
    <property type="entry name" value="Glycosyl hydrolase domain"/>
    <property type="match status" value="1"/>
</dbReference>
<keyword evidence="2" id="KW-0378">Hydrolase</keyword>
<dbReference type="SUPFAM" id="SSF51445">
    <property type="entry name" value="(Trans)glycosidases"/>
    <property type="match status" value="1"/>
</dbReference>
<dbReference type="PANTHER" id="PTHR10357">
    <property type="entry name" value="ALPHA-AMYLASE FAMILY MEMBER"/>
    <property type="match status" value="1"/>
</dbReference>
<organism evidence="6 7">
    <name type="scientific">Elasticomyces elasticus</name>
    <dbReference type="NCBI Taxonomy" id="574655"/>
    <lineage>
        <taxon>Eukaryota</taxon>
        <taxon>Fungi</taxon>
        <taxon>Dikarya</taxon>
        <taxon>Ascomycota</taxon>
        <taxon>Pezizomycotina</taxon>
        <taxon>Dothideomycetes</taxon>
        <taxon>Dothideomycetidae</taxon>
        <taxon>Mycosphaerellales</taxon>
        <taxon>Teratosphaeriaceae</taxon>
        <taxon>Elasticomyces</taxon>
    </lineage>
</organism>
<dbReference type="FunFam" id="2.60.40.1180:FF:000007">
    <property type="entry name" value="Sucrose isomerase"/>
    <property type="match status" value="1"/>
</dbReference>
<sequence>MGSSVETTAPSHYQERAHFKECIIYQVYPASFCDANGDGMGDVQGVISKLDYLKDLGVDVIWLSPVYKSPFIDNGYDISDYHEIDQRFGTLADVDQLIAEMHKRDMKLVMDLVVNHCSDQHEWFVESRKSKDNPYRDFFWWRPAKYSDSGERLPPNNWREEFSSGSAWEWDELTQEYYLHLYCKEQPDLNWETPAVRQAIYTDIMKWWLDRGCDGFRMDVINLISKVPSLPDAPIKNPNEKFQESYKYTANGPRIHEFLQEMNREVLSKYPGLITVGETPFTHHDFDVLVPYVLPENKELQTIFQFEQQEVDGYPQLVPKDYKLSEFKEITARWQIEMQNRGGWNSIYLENHDVARSVSRFGNDTTPTYRTLTAKLLSTLQCTLSGTLYVYQGEEIAMANLPKDWPIEEYVDIASQVYYAGELALRKSKTGDESPDMSDIMSALQRKSRDHARNPMQWDDGLDAGFSPKNKERWVGKPWMRVHDDYKEWNVAKQFGDPESVLSFWKNMIAFRKSHLACTYGYFTLLSPSSEEVFAYTKEYKNERLLVLLNFTKEDVSYTLPEQAGEVGDMTDLIGNYTSGPPEHIENRVVKLRPYEALVIASGK</sequence>
<evidence type="ECO:0000256" key="2">
    <source>
        <dbReference type="ARBA" id="ARBA00022801"/>
    </source>
</evidence>
<dbReference type="GO" id="GO:0033934">
    <property type="term" value="F:glucan 1,4-alpha-maltotriohydrolase activity"/>
    <property type="evidence" value="ECO:0007669"/>
    <property type="project" value="TreeGrafter"/>
</dbReference>
<dbReference type="InterPro" id="IPR006047">
    <property type="entry name" value="GH13_cat_dom"/>
</dbReference>
<protein>
    <recommendedName>
        <fullName evidence="5">Glycosyl hydrolase family 13 catalytic domain-containing protein</fullName>
    </recommendedName>
</protein>